<dbReference type="PANTHER" id="PTHR48108">
    <property type="entry name" value="CBS DOMAIN-CONTAINING PROTEIN CBSX2, CHLOROPLASTIC"/>
    <property type="match status" value="1"/>
</dbReference>
<keyword evidence="1" id="KW-0677">Repeat</keyword>
<dbReference type="GeneID" id="1460104"/>
<gene>
    <name evidence="4" type="ORF">HA332_00335</name>
</gene>
<comment type="caution">
    <text evidence="4">The sequence shown here is derived from an EMBL/GenBank/DDBJ whole genome shotgun (WGS) entry which is preliminary data.</text>
</comment>
<sequence length="235" mass="26977">MRVEGREIISVDPDAYVIDALFFMKRNNIRRIVVSRSNNILGIFSVDEALYHIINNDVESKLKDAKLKFPVIVKSNELKEIMRSMIDNDTDAVIYDNKIITYKDVISQIDWSKSNALIGELSKEAIFVEPYTKIKTVGELMLKNKIRHMPVYDKFLYGIVSSRDIVYNYDIDLNLSINKIMIVEVYSVSKEESLHTVVSTMIKRNIGSVIVTNSKNIEIVTLKDLVTFALSNLIY</sequence>
<evidence type="ECO:0000256" key="1">
    <source>
        <dbReference type="ARBA" id="ARBA00022737"/>
    </source>
</evidence>
<evidence type="ECO:0000313" key="5">
    <source>
        <dbReference type="Proteomes" id="UP000646844"/>
    </source>
</evidence>
<dbReference type="Proteomes" id="UP000646844">
    <property type="component" value="Unassembled WGS sequence"/>
</dbReference>
<dbReference type="EMBL" id="DUJO01000003">
    <property type="protein sequence ID" value="HII72873.1"/>
    <property type="molecule type" value="Genomic_DNA"/>
</dbReference>
<dbReference type="SMART" id="SM00116">
    <property type="entry name" value="CBS"/>
    <property type="match status" value="3"/>
</dbReference>
<dbReference type="PANTHER" id="PTHR48108:SF26">
    <property type="entry name" value="CBS DOMAIN-CONTAINING PROTEIN DDB_G0289609"/>
    <property type="match status" value="1"/>
</dbReference>
<feature type="domain" description="CBS" evidence="3">
    <location>
        <begin position="1"/>
        <end position="60"/>
    </location>
</feature>
<dbReference type="OMA" id="EGVELMM"/>
<dbReference type="InterPro" id="IPR046342">
    <property type="entry name" value="CBS_dom_sf"/>
</dbReference>
<accession>A0A832WDD2</accession>
<dbReference type="SUPFAM" id="SSF54631">
    <property type="entry name" value="CBS-domain pair"/>
    <property type="match status" value="2"/>
</dbReference>
<evidence type="ECO:0000313" key="4">
    <source>
        <dbReference type="EMBL" id="HII72873.1"/>
    </source>
</evidence>
<reference evidence="4" key="1">
    <citation type="journal article" date="2020" name="bioRxiv">
        <title>A rank-normalized archaeal taxonomy based on genome phylogeny resolves widespread incomplete and uneven classifications.</title>
        <authorList>
            <person name="Rinke C."/>
            <person name="Chuvochina M."/>
            <person name="Mussig A.J."/>
            <person name="Chaumeil P.-A."/>
            <person name="Waite D.W."/>
            <person name="Whitman W.B."/>
            <person name="Parks D.H."/>
            <person name="Hugenholtz P."/>
        </authorList>
    </citation>
    <scope>NUCLEOTIDE SEQUENCE</scope>
    <source>
        <strain evidence="4">UBA8838</strain>
    </source>
</reference>
<proteinExistence type="predicted"/>
<dbReference type="RefSeq" id="WP_052846714.1">
    <property type="nucleotide sequence ID" value="NZ_BAABQO010000001.1"/>
</dbReference>
<evidence type="ECO:0000256" key="2">
    <source>
        <dbReference type="PROSITE-ProRule" id="PRU00703"/>
    </source>
</evidence>
<protein>
    <submittedName>
        <fullName evidence="4">CBS domain-containing protein</fullName>
    </submittedName>
</protein>
<dbReference type="Pfam" id="PF00571">
    <property type="entry name" value="CBS"/>
    <property type="match status" value="3"/>
</dbReference>
<name>A0A832WDD2_9CREN</name>
<keyword evidence="2" id="KW-0129">CBS domain</keyword>
<dbReference type="AlphaFoldDB" id="A0A832WDD2"/>
<evidence type="ECO:0000259" key="3">
    <source>
        <dbReference type="PROSITE" id="PS51371"/>
    </source>
</evidence>
<dbReference type="PROSITE" id="PS51371">
    <property type="entry name" value="CBS"/>
    <property type="match status" value="2"/>
</dbReference>
<dbReference type="InterPro" id="IPR000644">
    <property type="entry name" value="CBS_dom"/>
</dbReference>
<dbReference type="Gene3D" id="3.10.580.10">
    <property type="entry name" value="CBS-domain"/>
    <property type="match status" value="2"/>
</dbReference>
<organism evidence="4 5">
    <name type="scientific">Sulfurisphaera tokodaii</name>
    <dbReference type="NCBI Taxonomy" id="111955"/>
    <lineage>
        <taxon>Archaea</taxon>
        <taxon>Thermoproteota</taxon>
        <taxon>Thermoprotei</taxon>
        <taxon>Sulfolobales</taxon>
        <taxon>Sulfolobaceae</taxon>
        <taxon>Sulfurisphaera</taxon>
    </lineage>
</organism>
<dbReference type="InterPro" id="IPR051462">
    <property type="entry name" value="CBS_domain-containing"/>
</dbReference>
<feature type="domain" description="CBS" evidence="3">
    <location>
        <begin position="121"/>
        <end position="177"/>
    </location>
</feature>